<reference evidence="3" key="1">
    <citation type="submission" date="2016-10" db="EMBL/GenBank/DDBJ databases">
        <authorList>
            <person name="Varghese N."/>
            <person name="Submissions S."/>
        </authorList>
    </citation>
    <scope>NUCLEOTIDE SEQUENCE [LARGE SCALE GENOMIC DNA]</scope>
    <source>
        <strain evidence="3">LMG 24000</strain>
    </source>
</reference>
<keyword evidence="1" id="KW-0812">Transmembrane</keyword>
<dbReference type="Proteomes" id="UP000198638">
    <property type="component" value="Unassembled WGS sequence"/>
</dbReference>
<feature type="transmembrane region" description="Helical" evidence="1">
    <location>
        <begin position="16"/>
        <end position="35"/>
    </location>
</feature>
<organism evidence="2 3">
    <name type="scientific">Paraburkholderia sartisoli</name>
    <dbReference type="NCBI Taxonomy" id="83784"/>
    <lineage>
        <taxon>Bacteria</taxon>
        <taxon>Pseudomonadati</taxon>
        <taxon>Pseudomonadota</taxon>
        <taxon>Betaproteobacteria</taxon>
        <taxon>Burkholderiales</taxon>
        <taxon>Burkholderiaceae</taxon>
        <taxon>Paraburkholderia</taxon>
    </lineage>
</organism>
<sequence length="38" mass="4306">MFEVLFSIAGWQQLEQLWALIVLVCKFLWGLLLLLGGG</sequence>
<evidence type="ECO:0000313" key="3">
    <source>
        <dbReference type="Proteomes" id="UP000198638"/>
    </source>
</evidence>
<protein>
    <submittedName>
        <fullName evidence="2">Uncharacterized protein</fullName>
    </submittedName>
</protein>
<proteinExistence type="predicted"/>
<keyword evidence="3" id="KW-1185">Reference proteome</keyword>
<keyword evidence="1" id="KW-1133">Transmembrane helix</keyword>
<accession>A0A1H4HN03</accession>
<dbReference type="AlphaFoldDB" id="A0A1H4HN03"/>
<dbReference type="STRING" id="83784.SAMN05192564_11145"/>
<evidence type="ECO:0000313" key="2">
    <source>
        <dbReference type="EMBL" id="SEB23051.1"/>
    </source>
</evidence>
<evidence type="ECO:0000256" key="1">
    <source>
        <dbReference type="SAM" id="Phobius"/>
    </source>
</evidence>
<name>A0A1H4HN03_9BURK</name>
<keyword evidence="1" id="KW-0472">Membrane</keyword>
<dbReference type="EMBL" id="FNRQ01000011">
    <property type="protein sequence ID" value="SEB23051.1"/>
    <property type="molecule type" value="Genomic_DNA"/>
</dbReference>
<gene>
    <name evidence="2" type="ORF">SAMN05192564_11145</name>
</gene>